<dbReference type="EMBL" id="BMHE01000018">
    <property type="protein sequence ID" value="GFZ87180.1"/>
    <property type="molecule type" value="Genomic_DNA"/>
</dbReference>
<sequence length="83" mass="8962">MFLLGGWCGGGAGDYIGLNPVDRGKRWEYARFGCILSNGAIEGRNIVHAYTDINGWEIEGALSRGRDCGVREAPWAVCQGADD</sequence>
<dbReference type="Proteomes" id="UP000615455">
    <property type="component" value="Unassembled WGS sequence"/>
</dbReference>
<evidence type="ECO:0000313" key="2">
    <source>
        <dbReference type="Proteomes" id="UP000615455"/>
    </source>
</evidence>
<comment type="caution">
    <text evidence="1">The sequence shown here is derived from an EMBL/GenBank/DDBJ whole genome shotgun (WGS) entry which is preliminary data.</text>
</comment>
<evidence type="ECO:0000313" key="1">
    <source>
        <dbReference type="EMBL" id="GFZ87180.1"/>
    </source>
</evidence>
<protein>
    <submittedName>
        <fullName evidence="1">Uncharacterized protein</fullName>
    </submittedName>
</protein>
<organism evidence="1 2">
    <name type="scientific">Paenibacillus marchantiophytorum</name>
    <dbReference type="NCBI Taxonomy" id="1619310"/>
    <lineage>
        <taxon>Bacteria</taxon>
        <taxon>Bacillati</taxon>
        <taxon>Bacillota</taxon>
        <taxon>Bacilli</taxon>
        <taxon>Bacillales</taxon>
        <taxon>Paenibacillaceae</taxon>
        <taxon>Paenibacillus</taxon>
    </lineage>
</organism>
<proteinExistence type="predicted"/>
<reference evidence="2" key="1">
    <citation type="journal article" date="2019" name="Int. J. Syst. Evol. Microbiol.">
        <title>The Global Catalogue of Microorganisms (GCM) 10K type strain sequencing project: providing services to taxonomists for standard genome sequencing and annotation.</title>
        <authorList>
            <consortium name="The Broad Institute Genomics Platform"/>
            <consortium name="The Broad Institute Genome Sequencing Center for Infectious Disease"/>
            <person name="Wu L."/>
            <person name="Ma J."/>
        </authorList>
    </citation>
    <scope>NUCLEOTIDE SEQUENCE [LARGE SCALE GENOMIC DNA]</scope>
    <source>
        <strain evidence="2">CGMCC 1.15043</strain>
    </source>
</reference>
<name>A0ABQ1EUQ9_9BACL</name>
<gene>
    <name evidence="1" type="ORF">GCM10008018_36700</name>
</gene>
<keyword evidence="2" id="KW-1185">Reference proteome</keyword>
<accession>A0ABQ1EUQ9</accession>